<dbReference type="InterPro" id="IPR042281">
    <property type="entry name" value="GpdQ_beta-strand"/>
</dbReference>
<dbReference type="SUPFAM" id="SSF56300">
    <property type="entry name" value="Metallo-dependent phosphatases"/>
    <property type="match status" value="1"/>
</dbReference>
<dbReference type="InterPro" id="IPR004843">
    <property type="entry name" value="Calcineurin-like_PHP"/>
</dbReference>
<dbReference type="PANTHER" id="PTHR42988">
    <property type="entry name" value="PHOSPHOHYDROLASE"/>
    <property type="match status" value="1"/>
</dbReference>
<proteinExistence type="inferred from homology"/>
<dbReference type="AlphaFoldDB" id="A0A921AXN8"/>
<dbReference type="Proteomes" id="UP000698963">
    <property type="component" value="Unassembled WGS sequence"/>
</dbReference>
<dbReference type="CDD" id="cd07402">
    <property type="entry name" value="MPP_GpdQ"/>
    <property type="match status" value="1"/>
</dbReference>
<dbReference type="InterPro" id="IPR042283">
    <property type="entry name" value="GpdQ_catalytic"/>
</dbReference>
<organism evidence="6 7">
    <name type="scientific">Mailhella massiliensis</name>
    <dbReference type="NCBI Taxonomy" id="1903261"/>
    <lineage>
        <taxon>Bacteria</taxon>
        <taxon>Pseudomonadati</taxon>
        <taxon>Thermodesulfobacteriota</taxon>
        <taxon>Desulfovibrionia</taxon>
        <taxon>Desulfovibrionales</taxon>
        <taxon>Desulfovibrionaceae</taxon>
        <taxon>Mailhella</taxon>
    </lineage>
</organism>
<evidence type="ECO:0000313" key="7">
    <source>
        <dbReference type="Proteomes" id="UP000698963"/>
    </source>
</evidence>
<evidence type="ECO:0000256" key="4">
    <source>
        <dbReference type="ARBA" id="ARBA00025742"/>
    </source>
</evidence>
<reference evidence="6" key="1">
    <citation type="journal article" date="2021" name="PeerJ">
        <title>Extensive microbial diversity within the chicken gut microbiome revealed by metagenomics and culture.</title>
        <authorList>
            <person name="Gilroy R."/>
            <person name="Ravi A."/>
            <person name="Getino M."/>
            <person name="Pursley I."/>
            <person name="Horton D.L."/>
            <person name="Alikhan N.F."/>
            <person name="Baker D."/>
            <person name="Gharbi K."/>
            <person name="Hall N."/>
            <person name="Watson M."/>
            <person name="Adriaenssens E.M."/>
            <person name="Foster-Nyarko E."/>
            <person name="Jarju S."/>
            <person name="Secka A."/>
            <person name="Antonio M."/>
            <person name="Oren A."/>
            <person name="Chaudhuri R.R."/>
            <person name="La Ragione R."/>
            <person name="Hildebrand F."/>
            <person name="Pallen M.J."/>
        </authorList>
    </citation>
    <scope>NUCLEOTIDE SEQUENCE</scope>
    <source>
        <strain evidence="6">ChiGjej2B2-19336</strain>
    </source>
</reference>
<dbReference type="EMBL" id="DYZA01000170">
    <property type="protein sequence ID" value="HJD97678.1"/>
    <property type="molecule type" value="Genomic_DNA"/>
</dbReference>
<dbReference type="Pfam" id="PF00149">
    <property type="entry name" value="Metallophos"/>
    <property type="match status" value="1"/>
</dbReference>
<dbReference type="RefSeq" id="WP_304122724.1">
    <property type="nucleotide sequence ID" value="NZ_DYZA01000170.1"/>
</dbReference>
<evidence type="ECO:0000259" key="5">
    <source>
        <dbReference type="Pfam" id="PF00149"/>
    </source>
</evidence>
<dbReference type="GO" id="GO:0046872">
    <property type="term" value="F:metal ion binding"/>
    <property type="evidence" value="ECO:0007669"/>
    <property type="project" value="UniProtKB-KW"/>
</dbReference>
<keyword evidence="3" id="KW-0408">Iron</keyword>
<protein>
    <submittedName>
        <fullName evidence="6">Phosphodiesterase</fullName>
    </submittedName>
</protein>
<name>A0A921AXN8_9BACT</name>
<dbReference type="Gene3D" id="3.60.21.40">
    <property type="entry name" value="GpdQ, catalytic alpha/beta sandwich domain"/>
    <property type="match status" value="1"/>
</dbReference>
<sequence length="274" mass="30912">MRILQISDFHLRGDGKLSFRVVDTPKCLETAAKHLLSLTQKPDMMVVTGDLADSGDEHAYHMLYDALSPLNIPIYAVPGNHDRRDRMRSILKGWCPENEETAPWLCYAVEEDEVRFLMMDSMSPGSHSGHVPETCAAWLEKELARRPGVPTLLFMHHPPFITGMGAMDEPYENVERLRAILEKAPWVRLCCGHMHRPIFTQWAGVTAVTAPAASMQIDLDFSPEGGDTFVMEAPGYLLHDWREGAWNTHVCQIYGTPTYAGPYRFLDSVNPTEE</sequence>
<evidence type="ECO:0000256" key="1">
    <source>
        <dbReference type="ARBA" id="ARBA00022723"/>
    </source>
</evidence>
<evidence type="ECO:0000256" key="3">
    <source>
        <dbReference type="ARBA" id="ARBA00023004"/>
    </source>
</evidence>
<dbReference type="GO" id="GO:0004112">
    <property type="term" value="F:cyclic-nucleotide phosphodiesterase activity"/>
    <property type="evidence" value="ECO:0007669"/>
    <property type="project" value="InterPro"/>
</dbReference>
<feature type="domain" description="Calcineurin-like phosphoesterase" evidence="5">
    <location>
        <begin position="1"/>
        <end position="197"/>
    </location>
</feature>
<dbReference type="InterPro" id="IPR026575">
    <property type="entry name" value="GpdQ/CpdA-like"/>
</dbReference>
<evidence type="ECO:0000256" key="2">
    <source>
        <dbReference type="ARBA" id="ARBA00022801"/>
    </source>
</evidence>
<dbReference type="Gene3D" id="3.30.750.180">
    <property type="entry name" value="GpdQ, beta-strand dimerisation domain"/>
    <property type="match status" value="1"/>
</dbReference>
<reference evidence="6" key="2">
    <citation type="submission" date="2021-09" db="EMBL/GenBank/DDBJ databases">
        <authorList>
            <person name="Gilroy R."/>
        </authorList>
    </citation>
    <scope>NUCLEOTIDE SEQUENCE</scope>
    <source>
        <strain evidence="6">ChiGjej2B2-19336</strain>
    </source>
</reference>
<keyword evidence="1" id="KW-0479">Metal-binding</keyword>
<accession>A0A921AXN8</accession>
<dbReference type="InterPro" id="IPR029052">
    <property type="entry name" value="Metallo-depent_PP-like"/>
</dbReference>
<evidence type="ECO:0000313" key="6">
    <source>
        <dbReference type="EMBL" id="HJD97678.1"/>
    </source>
</evidence>
<keyword evidence="2" id="KW-0378">Hydrolase</keyword>
<comment type="caution">
    <text evidence="6">The sequence shown here is derived from an EMBL/GenBank/DDBJ whole genome shotgun (WGS) entry which is preliminary data.</text>
</comment>
<dbReference type="InterPro" id="IPR050884">
    <property type="entry name" value="CNP_phosphodiesterase-III"/>
</dbReference>
<comment type="similarity">
    <text evidence="4">Belongs to the cyclic nucleotide phosphodiesterase class-III family.</text>
</comment>
<dbReference type="PANTHER" id="PTHR42988:SF2">
    <property type="entry name" value="CYCLIC NUCLEOTIDE PHOSPHODIESTERASE CBUA0032-RELATED"/>
    <property type="match status" value="1"/>
</dbReference>
<gene>
    <name evidence="6" type="ORF">K8W16_08545</name>
</gene>